<evidence type="ECO:0000313" key="2">
    <source>
        <dbReference type="EMBL" id="KAF2209692.1"/>
    </source>
</evidence>
<dbReference type="OrthoDB" id="5430620at2759"/>
<dbReference type="AlphaFoldDB" id="A0A6A6F744"/>
<feature type="signal peptide" evidence="1">
    <location>
        <begin position="1"/>
        <end position="16"/>
    </location>
</feature>
<evidence type="ECO:0000313" key="3">
    <source>
        <dbReference type="Proteomes" id="UP000799539"/>
    </source>
</evidence>
<keyword evidence="3" id="KW-1185">Reference proteome</keyword>
<evidence type="ECO:0008006" key="4">
    <source>
        <dbReference type="Google" id="ProtNLM"/>
    </source>
</evidence>
<reference evidence="2" key="1">
    <citation type="journal article" date="2020" name="Stud. Mycol.">
        <title>101 Dothideomycetes genomes: a test case for predicting lifestyles and emergence of pathogens.</title>
        <authorList>
            <person name="Haridas S."/>
            <person name="Albert R."/>
            <person name="Binder M."/>
            <person name="Bloem J."/>
            <person name="Labutti K."/>
            <person name="Salamov A."/>
            <person name="Andreopoulos B."/>
            <person name="Baker S."/>
            <person name="Barry K."/>
            <person name="Bills G."/>
            <person name="Bluhm B."/>
            <person name="Cannon C."/>
            <person name="Castanera R."/>
            <person name="Culley D."/>
            <person name="Daum C."/>
            <person name="Ezra D."/>
            <person name="Gonzalez J."/>
            <person name="Henrissat B."/>
            <person name="Kuo A."/>
            <person name="Liang C."/>
            <person name="Lipzen A."/>
            <person name="Lutzoni F."/>
            <person name="Magnuson J."/>
            <person name="Mondo S."/>
            <person name="Nolan M."/>
            <person name="Ohm R."/>
            <person name="Pangilinan J."/>
            <person name="Park H.-J."/>
            <person name="Ramirez L."/>
            <person name="Alfaro M."/>
            <person name="Sun H."/>
            <person name="Tritt A."/>
            <person name="Yoshinaga Y."/>
            <person name="Zwiers L.-H."/>
            <person name="Turgeon B."/>
            <person name="Goodwin S."/>
            <person name="Spatafora J."/>
            <person name="Crous P."/>
            <person name="Grigoriev I."/>
        </authorList>
    </citation>
    <scope>NUCLEOTIDE SEQUENCE</scope>
    <source>
        <strain evidence="2">SCOH1-5</strain>
    </source>
</reference>
<gene>
    <name evidence="2" type="ORF">CERZMDRAFT_86670</name>
</gene>
<organism evidence="2 3">
    <name type="scientific">Cercospora zeae-maydis SCOH1-5</name>
    <dbReference type="NCBI Taxonomy" id="717836"/>
    <lineage>
        <taxon>Eukaryota</taxon>
        <taxon>Fungi</taxon>
        <taxon>Dikarya</taxon>
        <taxon>Ascomycota</taxon>
        <taxon>Pezizomycotina</taxon>
        <taxon>Dothideomycetes</taxon>
        <taxon>Dothideomycetidae</taxon>
        <taxon>Mycosphaerellales</taxon>
        <taxon>Mycosphaerellaceae</taxon>
        <taxon>Cercospora</taxon>
    </lineage>
</organism>
<dbReference type="PANTHER" id="PTHR42047:SF1">
    <property type="entry name" value="PROTEIN, PUTATIVE (AFU_ORTHOLOGUE AFUA_6G03560)-RELATED"/>
    <property type="match status" value="1"/>
</dbReference>
<name>A0A6A6F744_9PEZI</name>
<keyword evidence="1" id="KW-0732">Signal</keyword>
<dbReference type="Proteomes" id="UP000799539">
    <property type="component" value="Unassembled WGS sequence"/>
</dbReference>
<proteinExistence type="predicted"/>
<protein>
    <recommendedName>
        <fullName evidence="4">Ubiquitin 3 binding protein But2 C-terminal domain-containing protein</fullName>
    </recommendedName>
</protein>
<sequence length="199" mass="21441">MYTNIALAALASVAAAMPAPQAGTPQNPLKFGGLSLSPGSPIHLGEINANNQEFVIGAPTKTAQPDNISGNYNTNQTIFSYVNYHDTLNLYTADAGGQRVYVTQGDDSIGQVGGQLRFVAPHSVETDGPAIFTGFANVPDATLQFEKKDWVACPDDLKEGAYVVYAASRYITDDKRCVGFTWKLVQLDDNVEAAWQYTK</sequence>
<accession>A0A6A6F744</accession>
<evidence type="ECO:0000256" key="1">
    <source>
        <dbReference type="SAM" id="SignalP"/>
    </source>
</evidence>
<dbReference type="PANTHER" id="PTHR42047">
    <property type="entry name" value="PROTEIN, PUTATIVE (AFU_ORTHOLOGUE AFUA_6G03560)-RELATED"/>
    <property type="match status" value="1"/>
</dbReference>
<dbReference type="EMBL" id="ML992685">
    <property type="protein sequence ID" value="KAF2209692.1"/>
    <property type="molecule type" value="Genomic_DNA"/>
</dbReference>
<dbReference type="InterPro" id="IPR052820">
    <property type="entry name" value="PhiA_domain"/>
</dbReference>
<feature type="chain" id="PRO_5025637090" description="Ubiquitin 3 binding protein But2 C-terminal domain-containing protein" evidence="1">
    <location>
        <begin position="17"/>
        <end position="199"/>
    </location>
</feature>